<dbReference type="Gene3D" id="3.40.50.720">
    <property type="entry name" value="NAD(P)-binding Rossmann-like Domain"/>
    <property type="match status" value="1"/>
</dbReference>
<dbReference type="PANTHER" id="PTHR43245:SF55">
    <property type="entry name" value="NAD(P)-BINDING DOMAIN-CONTAINING PROTEIN"/>
    <property type="match status" value="1"/>
</dbReference>
<dbReference type="EMBL" id="JAGXTP010000001">
    <property type="protein sequence ID" value="MBS3848455.1"/>
    <property type="molecule type" value="Genomic_DNA"/>
</dbReference>
<proteinExistence type="predicted"/>
<feature type="domain" description="NAD-dependent epimerase/dehydratase" evidence="1">
    <location>
        <begin position="4"/>
        <end position="219"/>
    </location>
</feature>
<name>A0A942IDN2_9HYPH</name>
<reference evidence="2" key="1">
    <citation type="submission" date="2021-04" db="EMBL/GenBank/DDBJ databases">
        <title>Devosia litorisediminis sp. nov., isolated from a sand dune.</title>
        <authorList>
            <person name="Park S."/>
            <person name="Yoon J.-H."/>
        </authorList>
    </citation>
    <scope>NUCLEOTIDE SEQUENCE</scope>
    <source>
        <strain evidence="2">BSSL-BM10</strain>
    </source>
</reference>
<dbReference type="RefSeq" id="WP_212658001.1">
    <property type="nucleotide sequence ID" value="NZ_JAGXTP010000001.1"/>
</dbReference>
<dbReference type="SUPFAM" id="SSF51735">
    <property type="entry name" value="NAD(P)-binding Rossmann-fold domains"/>
    <property type="match status" value="1"/>
</dbReference>
<gene>
    <name evidence="2" type="ORF">KD146_07050</name>
</gene>
<keyword evidence="3" id="KW-1185">Reference proteome</keyword>
<evidence type="ECO:0000313" key="2">
    <source>
        <dbReference type="EMBL" id="MBS3848455.1"/>
    </source>
</evidence>
<accession>A0A942IDN2</accession>
<dbReference type="InterPro" id="IPR001509">
    <property type="entry name" value="Epimerase_deHydtase"/>
</dbReference>
<evidence type="ECO:0000313" key="3">
    <source>
        <dbReference type="Proteomes" id="UP000678281"/>
    </source>
</evidence>
<dbReference type="PANTHER" id="PTHR43245">
    <property type="entry name" value="BIFUNCTIONAL POLYMYXIN RESISTANCE PROTEIN ARNA"/>
    <property type="match status" value="1"/>
</dbReference>
<comment type="caution">
    <text evidence="2">The sequence shown here is derived from an EMBL/GenBank/DDBJ whole genome shotgun (WGS) entry which is preliminary data.</text>
</comment>
<dbReference type="InterPro" id="IPR036291">
    <property type="entry name" value="NAD(P)-bd_dom_sf"/>
</dbReference>
<protein>
    <submittedName>
        <fullName evidence="2">NAD(P)-dependent oxidoreductase</fullName>
    </submittedName>
</protein>
<dbReference type="InterPro" id="IPR050177">
    <property type="entry name" value="Lipid_A_modif_metabolic_enz"/>
</dbReference>
<sequence length="321" mass="34807">MSKVVVIGATGHIGTYLVPRLAMAGHQVIAVSRGVARPYQTNAVWSHVETLQIDRQAEEAKGNFGTTIANLNADIVIDLICFTRASSDQLADALEHNVSHLIHVGTIWTHGAAAVVPTLESAVKYPFGDYGVQKADIEADLLRRAHRRNFPVSIVYPGHIVGPGWAPLNPAGHFNPAVFSAIAANQRLSLPNFGLETVHDVHADDVAQVILGTMDNHAASMGESFHAVSSGALTLRGYAEAMYRWFGHEPNLDFAPFAQWAAEQNPDEAHATREHIARSPNCSIEKGRRLLGYAPRYTSLEAVQEAVTWLISDGQVTTQVS</sequence>
<organism evidence="2 3">
    <name type="scientific">Devosia litorisediminis</name>
    <dbReference type="NCBI Taxonomy" id="2829817"/>
    <lineage>
        <taxon>Bacteria</taxon>
        <taxon>Pseudomonadati</taxon>
        <taxon>Pseudomonadota</taxon>
        <taxon>Alphaproteobacteria</taxon>
        <taxon>Hyphomicrobiales</taxon>
        <taxon>Devosiaceae</taxon>
        <taxon>Devosia</taxon>
    </lineage>
</organism>
<dbReference type="AlphaFoldDB" id="A0A942IDN2"/>
<evidence type="ECO:0000259" key="1">
    <source>
        <dbReference type="Pfam" id="PF01370"/>
    </source>
</evidence>
<dbReference type="Proteomes" id="UP000678281">
    <property type="component" value="Unassembled WGS sequence"/>
</dbReference>
<dbReference type="Pfam" id="PF01370">
    <property type="entry name" value="Epimerase"/>
    <property type="match status" value="1"/>
</dbReference>